<proteinExistence type="predicted"/>
<comment type="caution">
    <text evidence="5">The sequence shown here is derived from an EMBL/GenBank/DDBJ whole genome shotgun (WGS) entry which is preliminary data.</text>
</comment>
<dbReference type="SMART" id="SM00347">
    <property type="entry name" value="HTH_MARR"/>
    <property type="match status" value="1"/>
</dbReference>
<dbReference type="PRINTS" id="PR00598">
    <property type="entry name" value="HTHMARR"/>
</dbReference>
<evidence type="ECO:0000313" key="5">
    <source>
        <dbReference type="EMBL" id="MBF0875778.1"/>
    </source>
</evidence>
<accession>A0ABR9YB41</accession>
<evidence type="ECO:0000313" key="6">
    <source>
        <dbReference type="Proteomes" id="UP000630952"/>
    </source>
</evidence>
<evidence type="ECO:0000256" key="3">
    <source>
        <dbReference type="ARBA" id="ARBA00023163"/>
    </source>
</evidence>
<dbReference type="Pfam" id="PF01047">
    <property type="entry name" value="MarR"/>
    <property type="match status" value="1"/>
</dbReference>
<dbReference type="Proteomes" id="UP000630952">
    <property type="component" value="Unassembled WGS sequence"/>
</dbReference>
<keyword evidence="6" id="KW-1185">Reference proteome</keyword>
<protein>
    <submittedName>
        <fullName evidence="5">MarR family transcriptional regulator</fullName>
    </submittedName>
</protein>
<dbReference type="InterPro" id="IPR036390">
    <property type="entry name" value="WH_DNA-bd_sf"/>
</dbReference>
<dbReference type="PROSITE" id="PS50995">
    <property type="entry name" value="HTH_MARR_2"/>
    <property type="match status" value="1"/>
</dbReference>
<keyword evidence="3" id="KW-0804">Transcription</keyword>
<sequence length="149" mass="16640">MENSDDWDPLRHPGHYFSRIARGLTRAGDARLRDLGFATAQLPVLTALKDGAELSQKELAKWAKVEQPTMAQMLSRMERDGLVQRAPDPEDKRSSLISLTDATLEKLPAGRAILRQGNSDMTKGLTEDEIETLVSLLRRVLENVDSMEP</sequence>
<dbReference type="SUPFAM" id="SSF46785">
    <property type="entry name" value="Winged helix' DNA-binding domain"/>
    <property type="match status" value="1"/>
</dbReference>
<dbReference type="PANTHER" id="PTHR42756">
    <property type="entry name" value="TRANSCRIPTIONAL REGULATOR, MARR"/>
    <property type="match status" value="1"/>
</dbReference>
<organism evidence="5 6">
    <name type="scientific">Gluconobacter cerevisiae</name>
    <dbReference type="NCBI Taxonomy" id="1379734"/>
    <lineage>
        <taxon>Bacteria</taxon>
        <taxon>Pseudomonadati</taxon>
        <taxon>Pseudomonadota</taxon>
        <taxon>Alphaproteobacteria</taxon>
        <taxon>Acetobacterales</taxon>
        <taxon>Acetobacteraceae</taxon>
        <taxon>Gluconobacter</taxon>
    </lineage>
</organism>
<feature type="domain" description="HTH marR-type" evidence="4">
    <location>
        <begin position="1"/>
        <end position="142"/>
    </location>
</feature>
<keyword evidence="2" id="KW-0238">DNA-binding</keyword>
<name>A0ABR9YB41_9PROT</name>
<dbReference type="Gene3D" id="1.10.10.10">
    <property type="entry name" value="Winged helix-like DNA-binding domain superfamily/Winged helix DNA-binding domain"/>
    <property type="match status" value="1"/>
</dbReference>
<reference evidence="6" key="1">
    <citation type="submission" date="2020-04" db="EMBL/GenBank/DDBJ databases">
        <title>Description of novel Gluconacetobacter.</title>
        <authorList>
            <person name="Sombolestani A."/>
        </authorList>
    </citation>
    <scope>NUCLEOTIDE SEQUENCE [LARGE SCALE GENOMIC DNA]</scope>
    <source>
        <strain evidence="6">LMG 27748</strain>
    </source>
</reference>
<evidence type="ECO:0000259" key="4">
    <source>
        <dbReference type="PROSITE" id="PS50995"/>
    </source>
</evidence>
<dbReference type="RefSeq" id="WP_194254042.1">
    <property type="nucleotide sequence ID" value="NZ_JABCQO010000001.1"/>
</dbReference>
<gene>
    <name evidence="5" type="ORF">HKD21_02810</name>
</gene>
<dbReference type="PANTHER" id="PTHR42756:SF1">
    <property type="entry name" value="TRANSCRIPTIONAL REPRESSOR OF EMRAB OPERON"/>
    <property type="match status" value="1"/>
</dbReference>
<dbReference type="EMBL" id="JABCQO010000001">
    <property type="protein sequence ID" value="MBF0875778.1"/>
    <property type="molecule type" value="Genomic_DNA"/>
</dbReference>
<dbReference type="InterPro" id="IPR000835">
    <property type="entry name" value="HTH_MarR-typ"/>
</dbReference>
<keyword evidence="1" id="KW-0805">Transcription regulation</keyword>
<reference evidence="5 6" key="2">
    <citation type="submission" date="2020-11" db="EMBL/GenBank/DDBJ databases">
        <title>Description of novel Gluconobacter species.</title>
        <authorList>
            <person name="Cleenwerck I."/>
            <person name="Cnockaert M."/>
            <person name="Borremans W."/>
            <person name="Wieme A.D."/>
            <person name="De Vuyst L."/>
            <person name="Vandamme P."/>
        </authorList>
    </citation>
    <scope>NUCLEOTIDE SEQUENCE [LARGE SCALE GENOMIC DNA]</scope>
    <source>
        <strain evidence="5 6">LMG 27748</strain>
    </source>
</reference>
<evidence type="ECO:0000256" key="1">
    <source>
        <dbReference type="ARBA" id="ARBA00023015"/>
    </source>
</evidence>
<dbReference type="InterPro" id="IPR036388">
    <property type="entry name" value="WH-like_DNA-bd_sf"/>
</dbReference>
<evidence type="ECO:0000256" key="2">
    <source>
        <dbReference type="ARBA" id="ARBA00023125"/>
    </source>
</evidence>